<dbReference type="GO" id="GO:0071269">
    <property type="term" value="P:L-homocysteine biosynthetic process"/>
    <property type="evidence" value="ECO:0007669"/>
    <property type="project" value="TreeGrafter"/>
</dbReference>
<dbReference type="EMBL" id="PEYM01000131">
    <property type="protein sequence ID" value="PIS28466.1"/>
    <property type="molecule type" value="Genomic_DNA"/>
</dbReference>
<dbReference type="InterPro" id="IPR000277">
    <property type="entry name" value="Cys/Met-Metab_PyrdxlP-dep_enz"/>
</dbReference>
<organism evidence="11 12">
    <name type="scientific">Candidatus Saganbacteria bacterium CG08_land_8_20_14_0_20_45_16</name>
    <dbReference type="NCBI Taxonomy" id="2014293"/>
    <lineage>
        <taxon>Bacteria</taxon>
        <taxon>Bacillati</taxon>
        <taxon>Saganbacteria</taxon>
    </lineage>
</organism>
<dbReference type="GO" id="GO:0030170">
    <property type="term" value="F:pyridoxal phosphate binding"/>
    <property type="evidence" value="ECO:0007669"/>
    <property type="project" value="InterPro"/>
</dbReference>
<dbReference type="PIRSF" id="PIRSF001434">
    <property type="entry name" value="CGS"/>
    <property type="match status" value="1"/>
</dbReference>
<dbReference type="GO" id="GO:0016787">
    <property type="term" value="F:hydrolase activity"/>
    <property type="evidence" value="ECO:0007669"/>
    <property type="project" value="UniProtKB-KW"/>
</dbReference>
<dbReference type="GO" id="GO:0047982">
    <property type="term" value="F:homocysteine desulfhydrase activity"/>
    <property type="evidence" value="ECO:0007669"/>
    <property type="project" value="UniProtKB-EC"/>
</dbReference>
<comment type="catalytic activity">
    <reaction evidence="7">
        <text>L-homocysteine + H2O = 2-oxobutanoate + hydrogen sulfide + NH4(+) + H(+)</text>
        <dbReference type="Rhea" id="RHEA:14501"/>
        <dbReference type="ChEBI" id="CHEBI:15377"/>
        <dbReference type="ChEBI" id="CHEBI:15378"/>
        <dbReference type="ChEBI" id="CHEBI:16763"/>
        <dbReference type="ChEBI" id="CHEBI:28938"/>
        <dbReference type="ChEBI" id="CHEBI:29919"/>
        <dbReference type="ChEBI" id="CHEBI:58199"/>
        <dbReference type="EC" id="4.4.1.2"/>
    </reaction>
    <physiologicalReaction direction="left-to-right" evidence="7">
        <dbReference type="Rhea" id="RHEA:14502"/>
    </physiologicalReaction>
</comment>
<evidence type="ECO:0000256" key="9">
    <source>
        <dbReference type="PIRSR" id="PIRSR001434-2"/>
    </source>
</evidence>
<keyword evidence="4 9" id="KW-0663">Pyridoxal phosphate</keyword>
<comment type="similarity">
    <text evidence="2 10">Belongs to the trans-sulfuration enzymes family.</text>
</comment>
<gene>
    <name evidence="11" type="ORF">COT42_08035</name>
</gene>
<dbReference type="PANTHER" id="PTHR43797:SF2">
    <property type="entry name" value="HOMOCYSTEINE_CYSTEINE SYNTHASE"/>
    <property type="match status" value="1"/>
</dbReference>
<accession>A0A2H0XU51</accession>
<evidence type="ECO:0000256" key="5">
    <source>
        <dbReference type="ARBA" id="ARBA00047175"/>
    </source>
</evidence>
<dbReference type="EC" id="4.4.1.2" evidence="5"/>
<dbReference type="GO" id="GO:0003961">
    <property type="term" value="F:O-acetylhomoserine aminocarboxypropyltransferase activity"/>
    <property type="evidence" value="ECO:0007669"/>
    <property type="project" value="TreeGrafter"/>
</dbReference>
<dbReference type="GO" id="GO:0004124">
    <property type="term" value="F:cysteine synthase activity"/>
    <property type="evidence" value="ECO:0007669"/>
    <property type="project" value="TreeGrafter"/>
</dbReference>
<dbReference type="Proteomes" id="UP000231343">
    <property type="component" value="Unassembled WGS sequence"/>
</dbReference>
<dbReference type="Gene3D" id="3.40.640.10">
    <property type="entry name" value="Type I PLP-dependent aspartate aminotransferase-like (Major domain)"/>
    <property type="match status" value="1"/>
</dbReference>
<reference evidence="11 12" key="1">
    <citation type="submission" date="2017-09" db="EMBL/GenBank/DDBJ databases">
        <title>Depth-based differentiation of microbial function through sediment-hosted aquifers and enrichment of novel symbionts in the deep terrestrial subsurface.</title>
        <authorList>
            <person name="Probst A.J."/>
            <person name="Ladd B."/>
            <person name="Jarett J.K."/>
            <person name="Geller-Mcgrath D.E."/>
            <person name="Sieber C.M."/>
            <person name="Emerson J.B."/>
            <person name="Anantharaman K."/>
            <person name="Thomas B.C."/>
            <person name="Malmstrom R."/>
            <person name="Stieglmeier M."/>
            <person name="Klingl A."/>
            <person name="Woyke T."/>
            <person name="Ryan C.M."/>
            <person name="Banfield J.F."/>
        </authorList>
    </citation>
    <scope>NUCLEOTIDE SEQUENCE [LARGE SCALE GENOMIC DNA]</scope>
    <source>
        <strain evidence="11">CG08_land_8_20_14_0_20_45_16</strain>
    </source>
</reference>
<proteinExistence type="inferred from homology"/>
<evidence type="ECO:0000256" key="10">
    <source>
        <dbReference type="RuleBase" id="RU362118"/>
    </source>
</evidence>
<keyword evidence="3" id="KW-0808">Transferase</keyword>
<dbReference type="Pfam" id="PF01053">
    <property type="entry name" value="Cys_Met_Meta_PP"/>
    <property type="match status" value="1"/>
</dbReference>
<dbReference type="InterPro" id="IPR006235">
    <property type="entry name" value="OAc-hSer/O-AcSer_sulfhydrylase"/>
</dbReference>
<sequence length="418" mass="45728">MKKNKKAYHFETQLIHAENNPAKNRKATTLPIYQSTAFKYESSKNISQVFNGEAAGDLYSRISNPSLSILERKLTVLEDGLGALLTGSGMAAITAAVLTLAKSGHQLVASNSLFGGTYSFFNKTIREFGVETTFVDPSSASNFLGAITNQTKAIFIETIGNPKMDVPDIAAIAQIAAKFNLPLIVDSTVTTPQLVRPKVLGANLVIHSISKFINGHGNCLGGVVVDCGNFDWSGKRFVHFKDYSQRYGRLAFLAKMRREVFRDFGPCLAPHSAFLMDIGLETLALRMNKHCANAQALAEFLAKQPKVKAVNYPGLTDNKFHALAAKQFNNCFGAVLTFRLKNQAQCFKLIDKLELAYNLANIGDAKTLVIHPASTICIEFTTAERKNMGVTDDLVRVSVGIEHQADIIDDFNQALEAI</sequence>
<dbReference type="PANTHER" id="PTHR43797">
    <property type="entry name" value="HOMOCYSTEINE/CYSTEINE SYNTHASE"/>
    <property type="match status" value="1"/>
</dbReference>
<evidence type="ECO:0000256" key="3">
    <source>
        <dbReference type="ARBA" id="ARBA00022679"/>
    </source>
</evidence>
<name>A0A2H0XU51_UNCSA</name>
<dbReference type="SUPFAM" id="SSF53383">
    <property type="entry name" value="PLP-dependent transferases"/>
    <property type="match status" value="1"/>
</dbReference>
<evidence type="ECO:0000256" key="2">
    <source>
        <dbReference type="ARBA" id="ARBA00009077"/>
    </source>
</evidence>
<dbReference type="GO" id="GO:0019346">
    <property type="term" value="P:transsulfuration"/>
    <property type="evidence" value="ECO:0007669"/>
    <property type="project" value="InterPro"/>
</dbReference>
<evidence type="ECO:0000313" key="12">
    <source>
        <dbReference type="Proteomes" id="UP000231343"/>
    </source>
</evidence>
<dbReference type="InterPro" id="IPR015422">
    <property type="entry name" value="PyrdxlP-dep_Trfase_small"/>
</dbReference>
<dbReference type="GO" id="GO:0006535">
    <property type="term" value="P:cysteine biosynthetic process from serine"/>
    <property type="evidence" value="ECO:0007669"/>
    <property type="project" value="TreeGrafter"/>
</dbReference>
<evidence type="ECO:0000256" key="6">
    <source>
        <dbReference type="ARBA" id="ARBA00047199"/>
    </source>
</evidence>
<dbReference type="CDD" id="cd00614">
    <property type="entry name" value="CGS_like"/>
    <property type="match status" value="1"/>
</dbReference>
<dbReference type="FunFam" id="3.40.640.10:FF:000046">
    <property type="entry name" value="Cystathionine gamma-lyase"/>
    <property type="match status" value="1"/>
</dbReference>
<feature type="modified residue" description="N6-(pyridoxal phosphate)lysine" evidence="9">
    <location>
        <position position="211"/>
    </location>
</feature>
<comment type="caution">
    <text evidence="11">The sequence shown here is derived from an EMBL/GenBank/DDBJ whole genome shotgun (WGS) entry which is preliminary data.</text>
</comment>
<dbReference type="AlphaFoldDB" id="A0A2H0XU51"/>
<dbReference type="GO" id="GO:0018826">
    <property type="term" value="F:methionine gamma-lyase activity"/>
    <property type="evidence" value="ECO:0007669"/>
    <property type="project" value="UniProtKB-EC"/>
</dbReference>
<comment type="catalytic activity">
    <reaction evidence="8">
        <text>L-methionine + H2O = methanethiol + 2-oxobutanoate + NH4(+)</text>
        <dbReference type="Rhea" id="RHEA:23800"/>
        <dbReference type="ChEBI" id="CHEBI:15377"/>
        <dbReference type="ChEBI" id="CHEBI:16007"/>
        <dbReference type="ChEBI" id="CHEBI:16763"/>
        <dbReference type="ChEBI" id="CHEBI:28938"/>
        <dbReference type="ChEBI" id="CHEBI:57844"/>
        <dbReference type="EC" id="4.4.1.11"/>
    </reaction>
    <physiologicalReaction direction="left-to-right" evidence="8">
        <dbReference type="Rhea" id="RHEA:23801"/>
    </physiologicalReaction>
</comment>
<evidence type="ECO:0000256" key="7">
    <source>
        <dbReference type="ARBA" id="ARBA00048780"/>
    </source>
</evidence>
<evidence type="ECO:0000313" key="11">
    <source>
        <dbReference type="EMBL" id="PIS28466.1"/>
    </source>
</evidence>
<comment type="cofactor">
    <cofactor evidence="1 10">
        <name>pyridoxal 5'-phosphate</name>
        <dbReference type="ChEBI" id="CHEBI:597326"/>
    </cofactor>
</comment>
<dbReference type="Gene3D" id="3.90.1150.10">
    <property type="entry name" value="Aspartate Aminotransferase, domain 1"/>
    <property type="match status" value="1"/>
</dbReference>
<dbReference type="GO" id="GO:0005737">
    <property type="term" value="C:cytoplasm"/>
    <property type="evidence" value="ECO:0007669"/>
    <property type="project" value="TreeGrafter"/>
</dbReference>
<evidence type="ECO:0000256" key="8">
    <source>
        <dbReference type="ARBA" id="ARBA00052699"/>
    </source>
</evidence>
<dbReference type="InterPro" id="IPR015424">
    <property type="entry name" value="PyrdxlP-dep_Trfase"/>
</dbReference>
<protein>
    <recommendedName>
        <fullName evidence="5">homocysteine desulfhydrase</fullName>
        <ecNumber evidence="5">4.4.1.2</ecNumber>
    </recommendedName>
    <alternativeName>
        <fullName evidence="6">Homocysteine desulfhydrase</fullName>
    </alternativeName>
</protein>
<evidence type="ECO:0000256" key="4">
    <source>
        <dbReference type="ARBA" id="ARBA00022898"/>
    </source>
</evidence>
<dbReference type="InterPro" id="IPR015421">
    <property type="entry name" value="PyrdxlP-dep_Trfase_major"/>
</dbReference>
<keyword evidence="11" id="KW-0378">Hydrolase</keyword>
<evidence type="ECO:0000256" key="1">
    <source>
        <dbReference type="ARBA" id="ARBA00001933"/>
    </source>
</evidence>